<name>A0A7J7TYH8_RHIFE</name>
<dbReference type="Proteomes" id="UP000585614">
    <property type="component" value="Unassembled WGS sequence"/>
</dbReference>
<comment type="subcellular location">
    <subcellularLocation>
        <location evidence="1">Membrane</location>
        <topology evidence="1">Single-pass membrane protein</topology>
    </subcellularLocation>
</comment>
<protein>
    <submittedName>
        <fullName evidence="9">ADAM metallopeptidase domain 20</fullName>
    </submittedName>
</protein>
<dbReference type="PANTHER" id="PTHR11905">
    <property type="entry name" value="ADAM A DISINTEGRIN AND METALLOPROTEASE DOMAIN"/>
    <property type="match status" value="1"/>
</dbReference>
<dbReference type="Pfam" id="PF01562">
    <property type="entry name" value="Pep_M12B_propep"/>
    <property type="match status" value="1"/>
</dbReference>
<dbReference type="FunFam" id="3.40.390.10:FF:000002">
    <property type="entry name" value="Disintegrin and metalloproteinase domain-containing protein 22"/>
    <property type="match status" value="1"/>
</dbReference>
<accession>A0A7J7TYH8</accession>
<dbReference type="Pfam" id="PF00200">
    <property type="entry name" value="Disintegrin"/>
    <property type="match status" value="1"/>
</dbReference>
<dbReference type="PROSITE" id="PS50215">
    <property type="entry name" value="ADAM_MEPRO"/>
    <property type="match status" value="1"/>
</dbReference>
<feature type="binding site" evidence="4">
    <location>
        <position position="349"/>
    </location>
    <ligand>
        <name>Zn(2+)</name>
        <dbReference type="ChEBI" id="CHEBI:29105"/>
        <note>catalytic</note>
    </ligand>
</feature>
<dbReference type="Gene3D" id="4.10.70.10">
    <property type="entry name" value="Disintegrin domain"/>
    <property type="match status" value="1"/>
</dbReference>
<keyword evidence="2 4" id="KW-1015">Disulfide bond</keyword>
<feature type="domain" description="Peptidase M12B" evidence="8">
    <location>
        <begin position="215"/>
        <end position="391"/>
    </location>
</feature>
<feature type="chain" id="PRO_5029495892" evidence="6">
    <location>
        <begin position="43"/>
        <end position="732"/>
    </location>
</feature>
<keyword evidence="4" id="KW-0479">Metal-binding</keyword>
<evidence type="ECO:0000256" key="1">
    <source>
        <dbReference type="ARBA" id="ARBA00004167"/>
    </source>
</evidence>
<feature type="signal peptide" evidence="6">
    <location>
        <begin position="1"/>
        <end position="42"/>
    </location>
</feature>
<dbReference type="GO" id="GO:0008584">
    <property type="term" value="P:male gonad development"/>
    <property type="evidence" value="ECO:0007669"/>
    <property type="project" value="TreeGrafter"/>
</dbReference>
<feature type="disulfide bond" evidence="4">
    <location>
        <begin position="366"/>
        <end position="371"/>
    </location>
</feature>
<dbReference type="InterPro" id="IPR006586">
    <property type="entry name" value="ADAM_Cys-rich"/>
</dbReference>
<dbReference type="Gene3D" id="3.40.390.10">
    <property type="entry name" value="Collagenase (Catalytic Domain)"/>
    <property type="match status" value="1"/>
</dbReference>
<dbReference type="PROSITE" id="PS00427">
    <property type="entry name" value="DISINTEGRIN_1"/>
    <property type="match status" value="1"/>
</dbReference>
<dbReference type="Pfam" id="PF01421">
    <property type="entry name" value="Reprolysin"/>
    <property type="match status" value="1"/>
</dbReference>
<dbReference type="Pfam" id="PF08516">
    <property type="entry name" value="ADAM_CR"/>
    <property type="match status" value="1"/>
</dbReference>
<feature type="binding site" evidence="4">
    <location>
        <position position="359"/>
    </location>
    <ligand>
        <name>Zn(2+)</name>
        <dbReference type="ChEBI" id="CHEBI:29105"/>
        <note>catalytic</note>
    </ligand>
</feature>
<dbReference type="InterPro" id="IPR001590">
    <property type="entry name" value="Peptidase_M12B"/>
</dbReference>
<dbReference type="FunFam" id="4.10.70.10:FF:000001">
    <property type="entry name" value="Disintegrin and metalloproteinase domain-containing protein 22"/>
    <property type="match status" value="1"/>
</dbReference>
<organism evidence="9 10">
    <name type="scientific">Rhinolophus ferrumequinum</name>
    <name type="common">Greater horseshoe bat</name>
    <dbReference type="NCBI Taxonomy" id="59479"/>
    <lineage>
        <taxon>Eukaryota</taxon>
        <taxon>Metazoa</taxon>
        <taxon>Chordata</taxon>
        <taxon>Craniata</taxon>
        <taxon>Vertebrata</taxon>
        <taxon>Euteleostomi</taxon>
        <taxon>Mammalia</taxon>
        <taxon>Eutheria</taxon>
        <taxon>Laurasiatheria</taxon>
        <taxon>Chiroptera</taxon>
        <taxon>Yinpterochiroptera</taxon>
        <taxon>Rhinolophoidea</taxon>
        <taxon>Rhinolophidae</taxon>
        <taxon>Rhinolophinae</taxon>
        <taxon>Rhinolophus</taxon>
    </lineage>
</organism>
<dbReference type="InterPro" id="IPR034027">
    <property type="entry name" value="Reprolysin_adamalysin"/>
</dbReference>
<comment type="caution">
    <text evidence="4">Lacks conserved residue(s) required for the propagation of feature annotation.</text>
</comment>
<evidence type="ECO:0000313" key="10">
    <source>
        <dbReference type="Proteomes" id="UP000585614"/>
    </source>
</evidence>
<comment type="caution">
    <text evidence="9">The sequence shown here is derived from an EMBL/GenBank/DDBJ whole genome shotgun (WGS) entry which is preliminary data.</text>
</comment>
<keyword evidence="5" id="KW-1133">Transmembrane helix</keyword>
<dbReference type="InterPro" id="IPR002870">
    <property type="entry name" value="Peptidase_M12B_N"/>
</dbReference>
<dbReference type="SUPFAM" id="SSF57552">
    <property type="entry name" value="Blood coagulation inhibitor (disintegrin)"/>
    <property type="match status" value="1"/>
</dbReference>
<dbReference type="PANTHER" id="PTHR11905:SF239">
    <property type="entry name" value="A DISINTEGRIN AND METALLOPEPTIDASE DOMAIN 26B-RELATED"/>
    <property type="match status" value="1"/>
</dbReference>
<feature type="domain" description="Disintegrin" evidence="7">
    <location>
        <begin position="413"/>
        <end position="499"/>
    </location>
</feature>
<evidence type="ECO:0000256" key="5">
    <source>
        <dbReference type="SAM" id="Phobius"/>
    </source>
</evidence>
<feature type="disulfide bond" evidence="3">
    <location>
        <begin position="471"/>
        <end position="491"/>
    </location>
</feature>
<dbReference type="AlphaFoldDB" id="A0A7J7TYH8"/>
<feature type="transmembrane region" description="Helical" evidence="5">
    <location>
        <begin position="694"/>
        <end position="716"/>
    </location>
</feature>
<dbReference type="SMART" id="SM00050">
    <property type="entry name" value="DISIN"/>
    <property type="match status" value="1"/>
</dbReference>
<dbReference type="PRINTS" id="PR00289">
    <property type="entry name" value="DISINTEGRIN"/>
</dbReference>
<dbReference type="InterPro" id="IPR036436">
    <property type="entry name" value="Disintegrin_dom_sf"/>
</dbReference>
<dbReference type="EMBL" id="JACAGC010000017">
    <property type="protein sequence ID" value="KAF6305662.1"/>
    <property type="molecule type" value="Genomic_DNA"/>
</dbReference>
<keyword evidence="5" id="KW-0812">Transmembrane</keyword>
<keyword evidence="6" id="KW-0732">Signal</keyword>
<evidence type="ECO:0000256" key="2">
    <source>
        <dbReference type="ARBA" id="ARBA00023157"/>
    </source>
</evidence>
<dbReference type="GO" id="GO:1990913">
    <property type="term" value="C:sperm head plasma membrane"/>
    <property type="evidence" value="ECO:0007669"/>
    <property type="project" value="TreeGrafter"/>
</dbReference>
<dbReference type="GO" id="GO:0009897">
    <property type="term" value="C:external side of plasma membrane"/>
    <property type="evidence" value="ECO:0007669"/>
    <property type="project" value="TreeGrafter"/>
</dbReference>
<dbReference type="PROSITE" id="PS50214">
    <property type="entry name" value="DISINTEGRIN_2"/>
    <property type="match status" value="1"/>
</dbReference>
<dbReference type="GO" id="GO:0006508">
    <property type="term" value="P:proteolysis"/>
    <property type="evidence" value="ECO:0007669"/>
    <property type="project" value="InterPro"/>
</dbReference>
<keyword evidence="4" id="KW-0862">Zinc</keyword>
<dbReference type="GO" id="GO:0004222">
    <property type="term" value="F:metalloendopeptidase activity"/>
    <property type="evidence" value="ECO:0007669"/>
    <property type="project" value="InterPro"/>
</dbReference>
<keyword evidence="5" id="KW-0472">Membrane</keyword>
<reference evidence="9 10" key="1">
    <citation type="journal article" date="2020" name="Nature">
        <title>Six reference-quality genomes reveal evolution of bat adaptations.</title>
        <authorList>
            <person name="Jebb D."/>
            <person name="Huang Z."/>
            <person name="Pippel M."/>
            <person name="Hughes G.M."/>
            <person name="Lavrichenko K."/>
            <person name="Devanna P."/>
            <person name="Winkler S."/>
            <person name="Jermiin L.S."/>
            <person name="Skirmuntt E.C."/>
            <person name="Katzourakis A."/>
            <person name="Burkitt-Gray L."/>
            <person name="Ray D.A."/>
            <person name="Sullivan K.A.M."/>
            <person name="Roscito J.G."/>
            <person name="Kirilenko B.M."/>
            <person name="Davalos L.M."/>
            <person name="Corthals A.P."/>
            <person name="Power M.L."/>
            <person name="Jones G."/>
            <person name="Ransome R.D."/>
            <person name="Dechmann D.K.N."/>
            <person name="Locatelli A.G."/>
            <person name="Puechmaille S.J."/>
            <person name="Fedrigo O."/>
            <person name="Jarvis E.D."/>
            <person name="Hiller M."/>
            <person name="Vernes S.C."/>
            <person name="Myers E.W."/>
            <person name="Teeling E.C."/>
        </authorList>
    </citation>
    <scope>NUCLEOTIDE SEQUENCE [LARGE SCALE GENOMIC DNA]</scope>
    <source>
        <strain evidence="9">MRhiFer1</strain>
        <tissue evidence="9">Lung</tissue>
    </source>
</reference>
<feature type="binding site" evidence="4">
    <location>
        <position position="353"/>
    </location>
    <ligand>
        <name>Zn(2+)</name>
        <dbReference type="ChEBI" id="CHEBI:29105"/>
        <note>catalytic</note>
    </ligand>
</feature>
<dbReference type="CDD" id="cd04269">
    <property type="entry name" value="ZnMc_adamalysin_II_like"/>
    <property type="match status" value="1"/>
</dbReference>
<evidence type="ECO:0000313" key="9">
    <source>
        <dbReference type="EMBL" id="KAF6305662.1"/>
    </source>
</evidence>
<evidence type="ECO:0000259" key="8">
    <source>
        <dbReference type="PROSITE" id="PS50215"/>
    </source>
</evidence>
<evidence type="ECO:0000256" key="4">
    <source>
        <dbReference type="PROSITE-ProRule" id="PRU00276"/>
    </source>
</evidence>
<dbReference type="InterPro" id="IPR024079">
    <property type="entry name" value="MetalloPept_cat_dom_sf"/>
</dbReference>
<dbReference type="GO" id="GO:0046872">
    <property type="term" value="F:metal ion binding"/>
    <property type="evidence" value="ECO:0007669"/>
    <property type="project" value="UniProtKB-KW"/>
</dbReference>
<dbReference type="InterPro" id="IPR018358">
    <property type="entry name" value="Disintegrin_CS"/>
</dbReference>
<evidence type="ECO:0000256" key="6">
    <source>
        <dbReference type="SAM" id="SignalP"/>
    </source>
</evidence>
<sequence length="732" mass="82563">MAVYGDSLMAVGEALVHVKNTLLPLWLGMFLFLSECSQVAHSQRHSTPEVVIPQKVKGTGIGIKPPVWLSYRLHFGGQGHIVYMKVNKHLLSRHLPVFTYTDQGALIEDQPFVQNDCYYHGYVEGDPKSLVALSTCFGGFQGIIQTNDIVYEIEPKSLSTTFEHLIYKTSSEETQFPPMRCGLTDEEIARQLKLQESVNYTLLQSGYEGWWTHKRFLELAVVVDYNRYLHRESNTSNIYKEVVLVMNEIDNLLNSLDIDMVLIGIEIWTEGNPLPTDDITKLLPEFCSWKKGGFHQRLPHDIAHVFVKQNYGINLGLAYLGTVCNPNLNCGVDSFLTDNLYDFAYIVTHEIGHNLGMDHDKHPCVCGHQSCIMFPSKQKANRFSNCSYAQFIDTVAKRKCLYTPSNSGNIFTFTECGNGVVEEGEECDCGALHLCIKDPCCQSNCTLTPGAACAFGLCCKDCQITPSGNVCRKEENACDLPEWCNGTSPHCPEDVYVQDGIPCLGGGYCYEKRCNNREEQCKKIFGKEAKSANQSCYTKVNTRGDRFGHCGIHDSTYVRCNISDILCGRVQCDNVTEIPLLQDHSTVHWTHFNNVTCWGIDYHLGMAIPDIGEVKDGTQCGAEHICIQRKCVPMSLLVSYCSPETCNMKGVCNNRHHCHCDYKWDPPNCLQDGDGGSIDSGPPPRRKDKEWERWYNYLLALWFISCFLLLFLLLVFTLRQKPTDFTEQSVPI</sequence>
<dbReference type="SMART" id="SM00608">
    <property type="entry name" value="ACR"/>
    <property type="match status" value="1"/>
</dbReference>
<feature type="active site" evidence="4">
    <location>
        <position position="350"/>
    </location>
</feature>
<gene>
    <name evidence="9" type="ORF">mRhiFer1_000289</name>
</gene>
<dbReference type="SUPFAM" id="SSF55486">
    <property type="entry name" value="Metalloproteases ('zincins'), catalytic domain"/>
    <property type="match status" value="1"/>
</dbReference>
<evidence type="ECO:0000256" key="3">
    <source>
        <dbReference type="PROSITE-ProRule" id="PRU00068"/>
    </source>
</evidence>
<evidence type="ECO:0000259" key="7">
    <source>
        <dbReference type="PROSITE" id="PS50214"/>
    </source>
</evidence>
<proteinExistence type="predicted"/>
<dbReference type="InterPro" id="IPR001762">
    <property type="entry name" value="Disintegrin_dom"/>
</dbReference>